<dbReference type="Pfam" id="PF00149">
    <property type="entry name" value="Metallophos"/>
    <property type="match status" value="1"/>
</dbReference>
<dbReference type="InterPro" id="IPR004843">
    <property type="entry name" value="Calcineurin-like_PHP"/>
</dbReference>
<dbReference type="CDD" id="cd00144">
    <property type="entry name" value="MPP_PPP_family"/>
    <property type="match status" value="1"/>
</dbReference>
<name>A0ABR2IDF8_9EUKA</name>
<accession>A0ABR2IDF8</accession>
<dbReference type="InterPro" id="IPR050341">
    <property type="entry name" value="PP1_catalytic_subunit"/>
</dbReference>
<evidence type="ECO:0000256" key="8">
    <source>
        <dbReference type="RuleBase" id="RU004273"/>
    </source>
</evidence>
<dbReference type="SUPFAM" id="SSF56300">
    <property type="entry name" value="Metallo-dependent phosphatases"/>
    <property type="match status" value="1"/>
</dbReference>
<comment type="caution">
    <text evidence="10">The sequence shown here is derived from an EMBL/GenBank/DDBJ whole genome shotgun (WGS) entry which is preliminary data.</text>
</comment>
<evidence type="ECO:0000256" key="4">
    <source>
        <dbReference type="ARBA" id="ARBA00022912"/>
    </source>
</evidence>
<evidence type="ECO:0000256" key="6">
    <source>
        <dbReference type="ARBA" id="ARBA00047761"/>
    </source>
</evidence>
<reference evidence="10 11" key="1">
    <citation type="submission" date="2024-04" db="EMBL/GenBank/DDBJ databases">
        <title>Tritrichomonas musculus Genome.</title>
        <authorList>
            <person name="Alves-Ferreira E."/>
            <person name="Grigg M."/>
            <person name="Lorenzi H."/>
            <person name="Galac M."/>
        </authorList>
    </citation>
    <scope>NUCLEOTIDE SEQUENCE [LARGE SCALE GENOMIC DNA]</scope>
    <source>
        <strain evidence="10 11">EAF2021</strain>
    </source>
</reference>
<evidence type="ECO:0000256" key="5">
    <source>
        <dbReference type="ARBA" id="ARBA00023211"/>
    </source>
</evidence>
<keyword evidence="5" id="KW-0464">Manganese</keyword>
<keyword evidence="4" id="KW-0904">Protein phosphatase</keyword>
<dbReference type="PANTHER" id="PTHR11668:SF300">
    <property type="entry name" value="SERINE_THREONINE-PROTEIN PHOSPHATASE"/>
    <property type="match status" value="1"/>
</dbReference>
<sequence length="343" mass="39459">MFYNTLRDIIRLNERIRQSNSNPYPRLLFNVVNGVKIIFKATSILKEEPAVLQINTKKNELDFVIVGDIHGSLDSLIRIFKEKGYPPTTRYLFLGDYVDRGTKSCEVMILLYSLKCLYPDDIYLIRGNHEFSNMTDFYGFKNECFKRILTTFVNQEYFSATGFYKAMTDSFQTLPICAIIDDSIFCVHGGVTSMIKNRQELMNLKKVGDIYNDDDLAQAEMLWNDPDKCISMYEISRRGRGSIFGEGAVDEFLKNLNFKLIIRGHQNVTNGYDWPFGQKGGLLTVFSAIDYCKTANNGGVAIVLKEEDIENRQLVNIHQFDKCPKYDAKKHCFTYPLDINEAN</sequence>
<comment type="similarity">
    <text evidence="8">Belongs to the PPP phosphatase family.</text>
</comment>
<evidence type="ECO:0000256" key="3">
    <source>
        <dbReference type="ARBA" id="ARBA00022801"/>
    </source>
</evidence>
<dbReference type="Gene3D" id="3.60.21.10">
    <property type="match status" value="1"/>
</dbReference>
<dbReference type="InterPro" id="IPR006186">
    <property type="entry name" value="Ser/Thr-sp_prot-phosphatase"/>
</dbReference>
<keyword evidence="11" id="KW-1185">Reference proteome</keyword>
<comment type="cofactor">
    <cofactor evidence="1">
        <name>Mn(2+)</name>
        <dbReference type="ChEBI" id="CHEBI:29035"/>
    </cofactor>
</comment>
<evidence type="ECO:0000313" key="11">
    <source>
        <dbReference type="Proteomes" id="UP001470230"/>
    </source>
</evidence>
<dbReference type="PANTHER" id="PTHR11668">
    <property type="entry name" value="SERINE/THREONINE PROTEIN PHOSPHATASE"/>
    <property type="match status" value="1"/>
</dbReference>
<dbReference type="PROSITE" id="PS00125">
    <property type="entry name" value="SER_THR_PHOSPHATASE"/>
    <property type="match status" value="1"/>
</dbReference>
<protein>
    <recommendedName>
        <fullName evidence="8">Serine/threonine-protein phosphatase</fullName>
        <ecNumber evidence="8">3.1.3.16</ecNumber>
    </recommendedName>
</protein>
<dbReference type="Proteomes" id="UP001470230">
    <property type="component" value="Unassembled WGS sequence"/>
</dbReference>
<organism evidence="10 11">
    <name type="scientific">Tritrichomonas musculus</name>
    <dbReference type="NCBI Taxonomy" id="1915356"/>
    <lineage>
        <taxon>Eukaryota</taxon>
        <taxon>Metamonada</taxon>
        <taxon>Parabasalia</taxon>
        <taxon>Tritrichomonadida</taxon>
        <taxon>Tritrichomonadidae</taxon>
        <taxon>Tritrichomonas</taxon>
    </lineage>
</organism>
<evidence type="ECO:0000256" key="2">
    <source>
        <dbReference type="ARBA" id="ARBA00022723"/>
    </source>
</evidence>
<comment type="catalytic activity">
    <reaction evidence="7 8">
        <text>O-phospho-L-threonyl-[protein] + H2O = L-threonyl-[protein] + phosphate</text>
        <dbReference type="Rhea" id="RHEA:47004"/>
        <dbReference type="Rhea" id="RHEA-COMP:11060"/>
        <dbReference type="Rhea" id="RHEA-COMP:11605"/>
        <dbReference type="ChEBI" id="CHEBI:15377"/>
        <dbReference type="ChEBI" id="CHEBI:30013"/>
        <dbReference type="ChEBI" id="CHEBI:43474"/>
        <dbReference type="ChEBI" id="CHEBI:61977"/>
        <dbReference type="EC" id="3.1.3.16"/>
    </reaction>
</comment>
<evidence type="ECO:0000256" key="1">
    <source>
        <dbReference type="ARBA" id="ARBA00001936"/>
    </source>
</evidence>
<dbReference type="InterPro" id="IPR029052">
    <property type="entry name" value="Metallo-depent_PP-like"/>
</dbReference>
<evidence type="ECO:0000256" key="7">
    <source>
        <dbReference type="ARBA" id="ARBA00048336"/>
    </source>
</evidence>
<evidence type="ECO:0000313" key="10">
    <source>
        <dbReference type="EMBL" id="KAK8861098.1"/>
    </source>
</evidence>
<dbReference type="SMART" id="SM00156">
    <property type="entry name" value="PP2Ac"/>
    <property type="match status" value="1"/>
</dbReference>
<dbReference type="EC" id="3.1.3.16" evidence="8"/>
<dbReference type="EMBL" id="JAPFFF010000018">
    <property type="protein sequence ID" value="KAK8861098.1"/>
    <property type="molecule type" value="Genomic_DNA"/>
</dbReference>
<comment type="catalytic activity">
    <reaction evidence="6">
        <text>O-phospho-L-seryl-[protein] + H2O = L-seryl-[protein] + phosphate</text>
        <dbReference type="Rhea" id="RHEA:20629"/>
        <dbReference type="Rhea" id="RHEA-COMP:9863"/>
        <dbReference type="Rhea" id="RHEA-COMP:11604"/>
        <dbReference type="ChEBI" id="CHEBI:15377"/>
        <dbReference type="ChEBI" id="CHEBI:29999"/>
        <dbReference type="ChEBI" id="CHEBI:43474"/>
        <dbReference type="ChEBI" id="CHEBI:83421"/>
        <dbReference type="EC" id="3.1.3.16"/>
    </reaction>
</comment>
<dbReference type="PRINTS" id="PR00114">
    <property type="entry name" value="STPHPHTASE"/>
</dbReference>
<keyword evidence="3 8" id="KW-0378">Hydrolase</keyword>
<evidence type="ECO:0000259" key="9">
    <source>
        <dbReference type="PROSITE" id="PS00125"/>
    </source>
</evidence>
<gene>
    <name evidence="10" type="ORF">M9Y10_012793</name>
</gene>
<keyword evidence="2" id="KW-0479">Metal-binding</keyword>
<proteinExistence type="inferred from homology"/>
<feature type="domain" description="Serine/threonine specific protein phosphatases" evidence="9">
    <location>
        <begin position="125"/>
        <end position="130"/>
    </location>
</feature>